<keyword evidence="9" id="KW-1185">Reference proteome</keyword>
<dbReference type="InterPro" id="IPR036259">
    <property type="entry name" value="MFS_trans_sf"/>
</dbReference>
<dbReference type="EMBL" id="ML741769">
    <property type="protein sequence ID" value="KAE8331419.1"/>
    <property type="molecule type" value="Genomic_DNA"/>
</dbReference>
<proteinExistence type="predicted"/>
<keyword evidence="4 6" id="KW-1133">Transmembrane helix</keyword>
<name>A0A5N6XH27_9EURO</name>
<keyword evidence="2" id="KW-0813">Transport</keyword>
<dbReference type="SUPFAM" id="SSF103473">
    <property type="entry name" value="MFS general substrate transporter"/>
    <property type="match status" value="1"/>
</dbReference>
<feature type="transmembrane region" description="Helical" evidence="6">
    <location>
        <begin position="41"/>
        <end position="60"/>
    </location>
</feature>
<evidence type="ECO:0000256" key="6">
    <source>
        <dbReference type="SAM" id="Phobius"/>
    </source>
</evidence>
<feature type="transmembrane region" description="Helical" evidence="6">
    <location>
        <begin position="404"/>
        <end position="426"/>
    </location>
</feature>
<evidence type="ECO:0000256" key="3">
    <source>
        <dbReference type="ARBA" id="ARBA00022692"/>
    </source>
</evidence>
<feature type="transmembrane region" description="Helical" evidence="6">
    <location>
        <begin position="379"/>
        <end position="398"/>
    </location>
</feature>
<reference evidence="9" key="1">
    <citation type="submission" date="2019-04" db="EMBL/GenBank/DDBJ databases">
        <title>Friends and foes A comparative genomics studyof 23 Aspergillus species from section Flavi.</title>
        <authorList>
            <consortium name="DOE Joint Genome Institute"/>
            <person name="Kjaerbolling I."/>
            <person name="Vesth T."/>
            <person name="Frisvad J.C."/>
            <person name="Nybo J.L."/>
            <person name="Theobald S."/>
            <person name="Kildgaard S."/>
            <person name="Isbrandt T."/>
            <person name="Kuo A."/>
            <person name="Sato A."/>
            <person name="Lyhne E.K."/>
            <person name="Kogle M.E."/>
            <person name="Wiebenga A."/>
            <person name="Kun R.S."/>
            <person name="Lubbers R.J."/>
            <person name="Makela M.R."/>
            <person name="Barry K."/>
            <person name="Chovatia M."/>
            <person name="Clum A."/>
            <person name="Daum C."/>
            <person name="Haridas S."/>
            <person name="He G."/>
            <person name="LaButti K."/>
            <person name="Lipzen A."/>
            <person name="Mondo S."/>
            <person name="Riley R."/>
            <person name="Salamov A."/>
            <person name="Simmons B.A."/>
            <person name="Magnuson J.K."/>
            <person name="Henrissat B."/>
            <person name="Mortensen U.H."/>
            <person name="Larsen T.O."/>
            <person name="Devries R.P."/>
            <person name="Grigoriev I.V."/>
            <person name="Machida M."/>
            <person name="Baker S.E."/>
            <person name="Andersen M.R."/>
        </authorList>
    </citation>
    <scope>NUCLEOTIDE SEQUENCE [LARGE SCALE GENOMIC DNA]</scope>
    <source>
        <strain evidence="9">CBS 130017</strain>
    </source>
</reference>
<dbReference type="InterPro" id="IPR010573">
    <property type="entry name" value="MFS_Str1/Tri12-like"/>
</dbReference>
<feature type="transmembrane region" description="Helical" evidence="6">
    <location>
        <begin position="313"/>
        <end position="334"/>
    </location>
</feature>
<dbReference type="PANTHER" id="PTHR23501:SF195">
    <property type="entry name" value="PEP5"/>
    <property type="match status" value="1"/>
</dbReference>
<feature type="transmembrane region" description="Helical" evidence="6">
    <location>
        <begin position="135"/>
        <end position="155"/>
    </location>
</feature>
<evidence type="ECO:0000256" key="2">
    <source>
        <dbReference type="ARBA" id="ARBA00022448"/>
    </source>
</evidence>
<feature type="transmembrane region" description="Helical" evidence="6">
    <location>
        <begin position="354"/>
        <end position="372"/>
    </location>
</feature>
<dbReference type="Proteomes" id="UP000325945">
    <property type="component" value="Unassembled WGS sequence"/>
</dbReference>
<organism evidence="8 9">
    <name type="scientific">Aspergillus sergii</name>
    <dbReference type="NCBI Taxonomy" id="1034303"/>
    <lineage>
        <taxon>Eukaryota</taxon>
        <taxon>Fungi</taxon>
        <taxon>Dikarya</taxon>
        <taxon>Ascomycota</taxon>
        <taxon>Pezizomycotina</taxon>
        <taxon>Eurotiomycetes</taxon>
        <taxon>Eurotiomycetidae</taxon>
        <taxon>Eurotiales</taxon>
        <taxon>Aspergillaceae</taxon>
        <taxon>Aspergillus</taxon>
        <taxon>Aspergillus subgen. Circumdati</taxon>
    </lineage>
</organism>
<feature type="transmembrane region" description="Helical" evidence="6">
    <location>
        <begin position="274"/>
        <end position="293"/>
    </location>
</feature>
<dbReference type="Gene3D" id="1.20.1250.20">
    <property type="entry name" value="MFS general substrate transporter like domains"/>
    <property type="match status" value="1"/>
</dbReference>
<feature type="transmembrane region" description="Helical" evidence="6">
    <location>
        <begin position="110"/>
        <end position="129"/>
    </location>
</feature>
<feature type="transmembrane region" description="Helical" evidence="6">
    <location>
        <begin position="447"/>
        <end position="464"/>
    </location>
</feature>
<comment type="subcellular location">
    <subcellularLocation>
        <location evidence="1">Membrane</location>
        <topology evidence="1">Multi-pass membrane protein</topology>
    </subcellularLocation>
</comment>
<feature type="domain" description="Major facilitator superfamily (MFS) profile" evidence="7">
    <location>
        <begin position="44"/>
        <end position="557"/>
    </location>
</feature>
<feature type="transmembrane region" description="Helical" evidence="6">
    <location>
        <begin position="167"/>
        <end position="191"/>
    </location>
</feature>
<dbReference type="PROSITE" id="PS50850">
    <property type="entry name" value="MFS"/>
    <property type="match status" value="1"/>
</dbReference>
<evidence type="ECO:0000256" key="4">
    <source>
        <dbReference type="ARBA" id="ARBA00022989"/>
    </source>
</evidence>
<feature type="transmembrane region" description="Helical" evidence="6">
    <location>
        <begin position="243"/>
        <end position="262"/>
    </location>
</feature>
<dbReference type="PANTHER" id="PTHR23501">
    <property type="entry name" value="MAJOR FACILITATOR SUPERFAMILY"/>
    <property type="match status" value="1"/>
</dbReference>
<accession>A0A5N6XH27</accession>
<evidence type="ECO:0000256" key="5">
    <source>
        <dbReference type="ARBA" id="ARBA00023136"/>
    </source>
</evidence>
<dbReference type="GO" id="GO:0005886">
    <property type="term" value="C:plasma membrane"/>
    <property type="evidence" value="ECO:0007669"/>
    <property type="project" value="TreeGrafter"/>
</dbReference>
<keyword evidence="3 6" id="KW-0812">Transmembrane</keyword>
<evidence type="ECO:0000313" key="9">
    <source>
        <dbReference type="Proteomes" id="UP000325945"/>
    </source>
</evidence>
<evidence type="ECO:0000259" key="7">
    <source>
        <dbReference type="PROSITE" id="PS50850"/>
    </source>
</evidence>
<evidence type="ECO:0000313" key="8">
    <source>
        <dbReference type="EMBL" id="KAE8331419.1"/>
    </source>
</evidence>
<keyword evidence="5 6" id="KW-0472">Membrane</keyword>
<dbReference type="InterPro" id="IPR020846">
    <property type="entry name" value="MFS_dom"/>
</dbReference>
<gene>
    <name evidence="8" type="ORF">BDV39DRAFT_201069</name>
</gene>
<feature type="transmembrane region" description="Helical" evidence="6">
    <location>
        <begin position="203"/>
        <end position="223"/>
    </location>
</feature>
<feature type="transmembrane region" description="Helical" evidence="6">
    <location>
        <begin position="80"/>
        <end position="98"/>
    </location>
</feature>
<evidence type="ECO:0000256" key="1">
    <source>
        <dbReference type="ARBA" id="ARBA00004141"/>
    </source>
</evidence>
<dbReference type="Pfam" id="PF06609">
    <property type="entry name" value="TRI12"/>
    <property type="match status" value="1"/>
</dbReference>
<protein>
    <submittedName>
        <fullName evidence="8">Major facilitator superfamily domain-containing protein</fullName>
    </submittedName>
</protein>
<dbReference type="PROSITE" id="PS00216">
    <property type="entry name" value="SUGAR_TRANSPORT_1"/>
    <property type="match status" value="1"/>
</dbReference>
<feature type="transmembrane region" description="Helical" evidence="6">
    <location>
        <begin position="533"/>
        <end position="552"/>
    </location>
</feature>
<dbReference type="GO" id="GO:0022857">
    <property type="term" value="F:transmembrane transporter activity"/>
    <property type="evidence" value="ECO:0007669"/>
    <property type="project" value="InterPro"/>
</dbReference>
<dbReference type="InterPro" id="IPR005829">
    <property type="entry name" value="Sugar_transporter_CS"/>
</dbReference>
<dbReference type="AlphaFoldDB" id="A0A5N6XH27"/>
<sequence length="571" mass="60658">MAVTFDIDEKPATPEAIHQEDVAADVPNDSPNEDFKWSTGIILNLVALNWCCFAATWGLSVPTSSIGFIAQTFGETGSKTAWIAAAITIPNCVFQMFIGDLSDFLGRRMFLQVGCILGFVGMMVAGRASSIDMVIGGQVLSGIGCTLGYLTIPFISEIVPKDTRSLATGVVAVASSISTAIGPVIQGALITKNVGGANEGWRAGFYLGAALYGSASLLLLAFYKPSPRPNPEGLSVSRRLLKFDWCGIFMVTSGLTLFLYGLHEGGNPHPWSSARVLAPLIIGIACSIIFIGWEWKGTRHGVFDHAMFYHRNYSVTLVVSFVGGIVLFCGQAYLPQEIISLFTSNAILTGVYNLPFNTASMVGAIAGAIIMRAAKEGKWIVVGAYTFLTVGGGLMAVQEPHISFAAWFFPTALLGLGVGVQMVVVITITGLCTPDHLIAHAVSTNSAIRALGGSVGVVIFSQIYQSKVKTFLPERVTEAVIASGLDPTNVAAFLQALSESNAEAMARIEGLTPQITAAGEKAAAQAYADSYRFVWYSLIPFGVIAVSLALFLKPVKEQLTRQVTAGVRNAK</sequence>